<organism evidence="1 2">
    <name type="scientific">Aristolochia fimbriata</name>
    <name type="common">White veined hardy Dutchman's pipe vine</name>
    <dbReference type="NCBI Taxonomy" id="158543"/>
    <lineage>
        <taxon>Eukaryota</taxon>
        <taxon>Viridiplantae</taxon>
        <taxon>Streptophyta</taxon>
        <taxon>Embryophyta</taxon>
        <taxon>Tracheophyta</taxon>
        <taxon>Spermatophyta</taxon>
        <taxon>Magnoliopsida</taxon>
        <taxon>Magnoliidae</taxon>
        <taxon>Piperales</taxon>
        <taxon>Aristolochiaceae</taxon>
        <taxon>Aristolochia</taxon>
    </lineage>
</organism>
<reference evidence="1 2" key="1">
    <citation type="submission" date="2021-07" db="EMBL/GenBank/DDBJ databases">
        <title>The Aristolochia fimbriata genome: insights into angiosperm evolution, floral development and chemical biosynthesis.</title>
        <authorList>
            <person name="Jiao Y."/>
        </authorList>
    </citation>
    <scope>NUCLEOTIDE SEQUENCE [LARGE SCALE GENOMIC DNA]</scope>
    <source>
        <strain evidence="1">IBCAS-2021</strain>
        <tissue evidence="1">Leaf</tissue>
    </source>
</reference>
<proteinExistence type="predicted"/>
<evidence type="ECO:0000313" key="1">
    <source>
        <dbReference type="EMBL" id="KAG9441912.1"/>
    </source>
</evidence>
<comment type="caution">
    <text evidence="1">The sequence shown here is derived from an EMBL/GenBank/DDBJ whole genome shotgun (WGS) entry which is preliminary data.</text>
</comment>
<protein>
    <submittedName>
        <fullName evidence="1">Uncharacterized protein</fullName>
    </submittedName>
</protein>
<dbReference type="Proteomes" id="UP000825729">
    <property type="component" value="Unassembled WGS sequence"/>
</dbReference>
<dbReference type="AlphaFoldDB" id="A0AAV7E3D5"/>
<evidence type="ECO:0000313" key="2">
    <source>
        <dbReference type="Proteomes" id="UP000825729"/>
    </source>
</evidence>
<sequence>MMEYLSSDSASEDDVPRRSTESSFAFMESVWSFRLEDHLGLFFRLDHEGKPIVNVKGASTIALQTGAWTNVGFSNELIFYRLPSISDWDDDFDPNIEYTYNCYVANGALMQVMPIPSHPYELDGEYSIVALGLSSSFDSDCWKLIAVLKSNSDSRTFCDDEFAKVGTFDLETRAWSTEQTLFSDEFKYYFESYSDSFYLTSSPVCHGEALYWVHGWNAKGPDIASGARHPWNVDVPVPGREFKLRPLSLLKLCLKTNL</sequence>
<accession>A0AAV7E3D5</accession>
<gene>
    <name evidence="1" type="ORF">H6P81_017766</name>
</gene>
<dbReference type="EMBL" id="JAINDJ010000007">
    <property type="protein sequence ID" value="KAG9441912.1"/>
    <property type="molecule type" value="Genomic_DNA"/>
</dbReference>
<keyword evidence="2" id="KW-1185">Reference proteome</keyword>
<name>A0AAV7E3D5_ARIFI</name>